<evidence type="ECO:0000313" key="5">
    <source>
        <dbReference type="EMBL" id="RDW57495.1"/>
    </source>
</evidence>
<dbReference type="EMBL" id="PDLM01000020">
    <property type="protein sequence ID" value="RDW57495.1"/>
    <property type="molecule type" value="Genomic_DNA"/>
</dbReference>
<keyword evidence="3" id="KW-0539">Nucleus</keyword>
<dbReference type="Proteomes" id="UP000256645">
    <property type="component" value="Unassembled WGS sequence"/>
</dbReference>
<dbReference type="Gene3D" id="4.10.240.10">
    <property type="entry name" value="Zn(2)-C6 fungal-type DNA-binding domain"/>
    <property type="match status" value="1"/>
</dbReference>
<dbReference type="SMART" id="SM00906">
    <property type="entry name" value="Fungal_trans"/>
    <property type="match status" value="1"/>
</dbReference>
<evidence type="ECO:0000259" key="4">
    <source>
        <dbReference type="PROSITE" id="PS50048"/>
    </source>
</evidence>
<evidence type="ECO:0000256" key="2">
    <source>
        <dbReference type="ARBA" id="ARBA00022723"/>
    </source>
</evidence>
<dbReference type="GO" id="GO:0005634">
    <property type="term" value="C:nucleus"/>
    <property type="evidence" value="ECO:0007669"/>
    <property type="project" value="UniProtKB-SubCell"/>
</dbReference>
<dbReference type="PANTHER" id="PTHR31001">
    <property type="entry name" value="UNCHARACTERIZED TRANSCRIPTIONAL REGULATORY PROTEIN"/>
    <property type="match status" value="1"/>
</dbReference>
<feature type="domain" description="Zn(2)-C6 fungal-type" evidence="4">
    <location>
        <begin position="29"/>
        <end position="60"/>
    </location>
</feature>
<organism evidence="5 6">
    <name type="scientific">Coleophoma cylindrospora</name>
    <dbReference type="NCBI Taxonomy" id="1849047"/>
    <lineage>
        <taxon>Eukaryota</taxon>
        <taxon>Fungi</taxon>
        <taxon>Dikarya</taxon>
        <taxon>Ascomycota</taxon>
        <taxon>Pezizomycotina</taxon>
        <taxon>Leotiomycetes</taxon>
        <taxon>Helotiales</taxon>
        <taxon>Dermateaceae</taxon>
        <taxon>Coleophoma</taxon>
    </lineage>
</organism>
<dbReference type="GO" id="GO:0006351">
    <property type="term" value="P:DNA-templated transcription"/>
    <property type="evidence" value="ECO:0007669"/>
    <property type="project" value="InterPro"/>
</dbReference>
<comment type="subcellular location">
    <subcellularLocation>
        <location evidence="1">Nucleus</location>
    </subcellularLocation>
</comment>
<gene>
    <name evidence="5" type="ORF">BP6252_13755</name>
</gene>
<dbReference type="InterPro" id="IPR001138">
    <property type="entry name" value="Zn2Cys6_DnaBD"/>
</dbReference>
<proteinExistence type="predicted"/>
<dbReference type="AlphaFoldDB" id="A0A3D8Q6N1"/>
<dbReference type="InterPro" id="IPR007219">
    <property type="entry name" value="XnlR_reg_dom"/>
</dbReference>
<comment type="caution">
    <text evidence="5">The sequence shown here is derived from an EMBL/GenBank/DDBJ whole genome shotgun (WGS) entry which is preliminary data.</text>
</comment>
<dbReference type="InterPro" id="IPR036864">
    <property type="entry name" value="Zn2-C6_fun-type_DNA-bd_sf"/>
</dbReference>
<keyword evidence="2" id="KW-0479">Metal-binding</keyword>
<evidence type="ECO:0000256" key="1">
    <source>
        <dbReference type="ARBA" id="ARBA00004123"/>
    </source>
</evidence>
<dbReference type="GO" id="GO:0000981">
    <property type="term" value="F:DNA-binding transcription factor activity, RNA polymerase II-specific"/>
    <property type="evidence" value="ECO:0007669"/>
    <property type="project" value="InterPro"/>
</dbReference>
<evidence type="ECO:0000313" key="6">
    <source>
        <dbReference type="Proteomes" id="UP000256645"/>
    </source>
</evidence>
<protein>
    <recommendedName>
        <fullName evidence="4">Zn(2)-C6 fungal-type domain-containing protein</fullName>
    </recommendedName>
</protein>
<sequence>MPDRVPAPFTTVFRASETHKVKRNRPTVSCTACQKRKLRCDRRRPCGACETRGHQATCQFNPSSHDGDSGSNRQEVLSRLSKLEEMVKGLADSSHQDRSIPPRDELADGIDAMPHVSNAEDTTVYYGSTSWAALVEGIQGIQSVLEAKPPQAFQDPDIVFGDLAPVSINDIVNCLPPRRETDRLISAFFNSKFVALPFLHTHHFRRRYEAFSDSPSSTNVLWVSILFSVLSIGAIICRTKDPSVASPTSMLVAEPQVYMAMAARCLVSGQYTQAKVHSVEAILAYAHARNVLRKDSDPILWSLYGVAVRVAQRRGYHRNPQIARLKVTPFEAEIRRRVWFTIRSYDLFFSSQHGMPPMVHEGDCDVDIPTNLTDDDFDEDCVELPPARPSTDPIPILAYIYKAKVLPTLRRINRRALGVRPSTGELAMELSEALDEWYKSIPPCLAYRPIKTTAFTDANHTIMHRIMLELIYLRSRGFLYCPYLISTKGWCYERAKSMDLCREAALRIIDIHLQVDEETQPGGRLYEDRYMISSLTLNDFLNAAMFICVDLTETEDVSSHEREARINILRKSYHLWLKRCDESSDAQFACRVLQAILKRIECSYQVLTPVGDPLPRHSALSDSGSFETAKETFAMNGNPGDEFLFAEQCLDFEDFPSLDALFTGMEPYSWNSVTQLRQDEWTEIRFLTDGQA</sequence>
<dbReference type="GO" id="GO:0008270">
    <property type="term" value="F:zinc ion binding"/>
    <property type="evidence" value="ECO:0007669"/>
    <property type="project" value="InterPro"/>
</dbReference>
<dbReference type="OrthoDB" id="4934715at2759"/>
<dbReference type="CDD" id="cd00067">
    <property type="entry name" value="GAL4"/>
    <property type="match status" value="1"/>
</dbReference>
<evidence type="ECO:0000256" key="3">
    <source>
        <dbReference type="ARBA" id="ARBA00023242"/>
    </source>
</evidence>
<reference evidence="5 6" key="1">
    <citation type="journal article" date="2018" name="IMA Fungus">
        <title>IMA Genome-F 9: Draft genome sequence of Annulohypoxylon stygium, Aspergillus mulundensis, Berkeleyomyces basicola (syn. Thielaviopsis basicola), Ceratocystis smalleyi, two Cercospora beticola strains, Coleophoma cylindrospora, Fusarium fracticaudum, Phialophora cf. hyalina, and Morchella septimelata.</title>
        <authorList>
            <person name="Wingfield B.D."/>
            <person name="Bills G.F."/>
            <person name="Dong Y."/>
            <person name="Huang W."/>
            <person name="Nel W.J."/>
            <person name="Swalarsk-Parry B.S."/>
            <person name="Vaghefi N."/>
            <person name="Wilken P.M."/>
            <person name="An Z."/>
            <person name="de Beer Z.W."/>
            <person name="De Vos L."/>
            <person name="Chen L."/>
            <person name="Duong T.A."/>
            <person name="Gao Y."/>
            <person name="Hammerbacher A."/>
            <person name="Kikkert J.R."/>
            <person name="Li Y."/>
            <person name="Li H."/>
            <person name="Li K."/>
            <person name="Li Q."/>
            <person name="Liu X."/>
            <person name="Ma X."/>
            <person name="Naidoo K."/>
            <person name="Pethybridge S.J."/>
            <person name="Sun J."/>
            <person name="Steenkamp E.T."/>
            <person name="van der Nest M.A."/>
            <person name="van Wyk S."/>
            <person name="Wingfield M.J."/>
            <person name="Xiong C."/>
            <person name="Yue Q."/>
            <person name="Zhang X."/>
        </authorList>
    </citation>
    <scope>NUCLEOTIDE SEQUENCE [LARGE SCALE GENOMIC DNA]</scope>
    <source>
        <strain evidence="5 6">BP6252</strain>
    </source>
</reference>
<name>A0A3D8Q6N1_9HELO</name>
<dbReference type="Pfam" id="PF00172">
    <property type="entry name" value="Zn_clus"/>
    <property type="match status" value="1"/>
</dbReference>
<dbReference type="CDD" id="cd12148">
    <property type="entry name" value="fungal_TF_MHR"/>
    <property type="match status" value="1"/>
</dbReference>
<dbReference type="GO" id="GO:0003677">
    <property type="term" value="F:DNA binding"/>
    <property type="evidence" value="ECO:0007669"/>
    <property type="project" value="InterPro"/>
</dbReference>
<dbReference type="STRING" id="1849047.A0A3D8Q6N1"/>
<keyword evidence="6" id="KW-1185">Reference proteome</keyword>
<dbReference type="PROSITE" id="PS50048">
    <property type="entry name" value="ZN2_CY6_FUNGAL_2"/>
    <property type="match status" value="1"/>
</dbReference>
<dbReference type="SMART" id="SM00066">
    <property type="entry name" value="GAL4"/>
    <property type="match status" value="1"/>
</dbReference>
<dbReference type="PANTHER" id="PTHR31001:SF49">
    <property type="entry name" value="ZN(II)2CYS6 TRANSCRIPTION FACTOR (EUROFUNG)"/>
    <property type="match status" value="1"/>
</dbReference>
<dbReference type="SUPFAM" id="SSF57701">
    <property type="entry name" value="Zn2/Cys6 DNA-binding domain"/>
    <property type="match status" value="1"/>
</dbReference>
<accession>A0A3D8Q6N1</accession>
<dbReference type="Pfam" id="PF04082">
    <property type="entry name" value="Fungal_trans"/>
    <property type="match status" value="1"/>
</dbReference>
<dbReference type="InterPro" id="IPR050613">
    <property type="entry name" value="Sec_Metabolite_Reg"/>
</dbReference>